<dbReference type="EMBL" id="CAHPSC010000015">
    <property type="protein sequence ID" value="CAB5681014.1"/>
    <property type="molecule type" value="Genomic_DNA"/>
</dbReference>
<feature type="domain" description="Rieske" evidence="6">
    <location>
        <begin position="14"/>
        <end position="117"/>
    </location>
</feature>
<keyword evidence="1" id="KW-0001">2Fe-2S</keyword>
<dbReference type="Pfam" id="PF19112">
    <property type="entry name" value="VanA_C"/>
    <property type="match status" value="1"/>
</dbReference>
<name>A0AA35D6B8_9BURK</name>
<gene>
    <name evidence="7" type="primary">kshA</name>
    <name evidence="7" type="ORF">GHA_01400</name>
</gene>
<proteinExistence type="predicted"/>
<dbReference type="EC" id="1.17.1.-" evidence="7"/>
<evidence type="ECO:0000313" key="8">
    <source>
        <dbReference type="Proteomes" id="UP000834458"/>
    </source>
</evidence>
<keyword evidence="2" id="KW-0479">Metal-binding</keyword>
<evidence type="ECO:0000256" key="4">
    <source>
        <dbReference type="ARBA" id="ARBA00023004"/>
    </source>
</evidence>
<dbReference type="InterPro" id="IPR036922">
    <property type="entry name" value="Rieske_2Fe-2S_sf"/>
</dbReference>
<dbReference type="GO" id="GO:0016491">
    <property type="term" value="F:oxidoreductase activity"/>
    <property type="evidence" value="ECO:0007669"/>
    <property type="project" value="UniProtKB-KW"/>
</dbReference>
<evidence type="ECO:0000313" key="7">
    <source>
        <dbReference type="EMBL" id="CAB5681014.1"/>
    </source>
</evidence>
<dbReference type="SUPFAM" id="SSF50022">
    <property type="entry name" value="ISP domain"/>
    <property type="match status" value="1"/>
</dbReference>
<keyword evidence="5" id="KW-0411">Iron-sulfur</keyword>
<dbReference type="GO" id="GO:0005506">
    <property type="term" value="F:iron ion binding"/>
    <property type="evidence" value="ECO:0007669"/>
    <property type="project" value="InterPro"/>
</dbReference>
<reference evidence="7" key="1">
    <citation type="submission" date="2020-05" db="EMBL/GenBank/DDBJ databases">
        <authorList>
            <person name="Delgado-Blas J."/>
        </authorList>
    </citation>
    <scope>NUCLEOTIDE SEQUENCE</scope>
    <source>
        <strain evidence="7">BB1454</strain>
    </source>
</reference>
<evidence type="ECO:0000259" key="6">
    <source>
        <dbReference type="PROSITE" id="PS51296"/>
    </source>
</evidence>
<keyword evidence="3 7" id="KW-0560">Oxidoreductase</keyword>
<dbReference type="PROSITE" id="PS51296">
    <property type="entry name" value="RIESKE"/>
    <property type="match status" value="1"/>
</dbReference>
<dbReference type="Gene3D" id="3.90.380.10">
    <property type="entry name" value="Naphthalene 1,2-dioxygenase Alpha Subunit, Chain A, domain 1"/>
    <property type="match status" value="1"/>
</dbReference>
<dbReference type="Gene3D" id="2.102.10.10">
    <property type="entry name" value="Rieske [2Fe-2S] iron-sulphur domain"/>
    <property type="match status" value="1"/>
</dbReference>
<dbReference type="InterPro" id="IPR050584">
    <property type="entry name" value="Cholesterol_7-desaturase"/>
</dbReference>
<dbReference type="InterPro" id="IPR015881">
    <property type="entry name" value="ARHD_Rieske_2Fe_2S"/>
</dbReference>
<dbReference type="PANTHER" id="PTHR21266">
    <property type="entry name" value="IRON-SULFUR DOMAIN CONTAINING PROTEIN"/>
    <property type="match status" value="1"/>
</dbReference>
<comment type="caution">
    <text evidence="7">The sequence shown here is derived from an EMBL/GenBank/DDBJ whole genome shotgun (WGS) entry which is preliminary data.</text>
</comment>
<dbReference type="Proteomes" id="UP000834458">
    <property type="component" value="Unassembled WGS sequence"/>
</dbReference>
<evidence type="ECO:0000256" key="3">
    <source>
        <dbReference type="ARBA" id="ARBA00023002"/>
    </source>
</evidence>
<organism evidence="7 8">
    <name type="scientific">Comamonas aquatica</name>
    <dbReference type="NCBI Taxonomy" id="225991"/>
    <lineage>
        <taxon>Bacteria</taxon>
        <taxon>Pseudomonadati</taxon>
        <taxon>Pseudomonadota</taxon>
        <taxon>Betaproteobacteria</taxon>
        <taxon>Burkholderiales</taxon>
        <taxon>Comamonadaceae</taxon>
        <taxon>Comamonas</taxon>
    </lineage>
</organism>
<evidence type="ECO:0000256" key="2">
    <source>
        <dbReference type="ARBA" id="ARBA00022723"/>
    </source>
</evidence>
<dbReference type="InterPro" id="IPR044043">
    <property type="entry name" value="VanA_C_cat"/>
</dbReference>
<dbReference type="SUPFAM" id="SSF55961">
    <property type="entry name" value="Bet v1-like"/>
    <property type="match status" value="1"/>
</dbReference>
<dbReference type="AlphaFoldDB" id="A0AA35D6B8"/>
<evidence type="ECO:0000256" key="1">
    <source>
        <dbReference type="ARBA" id="ARBA00022714"/>
    </source>
</evidence>
<sequence>MTMNVTPMMEKNQWHPVALSQAVTDAPVPVRLLDEDLVLWRDAQGAAQAFVDRCPHRGARLSLGRVNDGQLECPYHGWQFASSGQCVKVPAVPAFTPPPQHCVKSFGVQEAHGLIWVQLEVAEVPLPVFEAEDDARLRKVNCGPYDVQASAPRIIENFLDMSHFGFVHEGWLGSRDATEMAPYQVENTACGVKATNCKAVQPMSNLHSTKPAEVHYTYEVTAPFTALLTKIPEAGSSKDGWREAIGLFICPMSPTTSRVWFRLAVADFESSDEQLQAFQHTIFTQDQPVLESQQPKALPLDPRAELHSAADRMSSAYRRYLKASGVTFGVC</sequence>
<dbReference type="PANTHER" id="PTHR21266:SF60">
    <property type="entry name" value="3-KETOSTEROID-9-ALPHA-MONOOXYGENASE, OXYGENASE COMPONENT"/>
    <property type="match status" value="1"/>
</dbReference>
<dbReference type="GO" id="GO:0051537">
    <property type="term" value="F:2 iron, 2 sulfur cluster binding"/>
    <property type="evidence" value="ECO:0007669"/>
    <property type="project" value="UniProtKB-KW"/>
</dbReference>
<evidence type="ECO:0000256" key="5">
    <source>
        <dbReference type="ARBA" id="ARBA00023014"/>
    </source>
</evidence>
<dbReference type="PROSITE" id="PS00570">
    <property type="entry name" value="RING_HYDROXYL_ALPHA"/>
    <property type="match status" value="1"/>
</dbReference>
<accession>A0AA35D6B8</accession>
<dbReference type="Pfam" id="PF00355">
    <property type="entry name" value="Rieske"/>
    <property type="match status" value="1"/>
</dbReference>
<protein>
    <submittedName>
        <fullName evidence="7">3-ketosteroid-9-alpha-hydroxylase oxygenase subunit</fullName>
        <ecNumber evidence="7">1.17.1.-</ecNumber>
    </submittedName>
</protein>
<dbReference type="InterPro" id="IPR017941">
    <property type="entry name" value="Rieske_2Fe-2S"/>
</dbReference>
<keyword evidence="4" id="KW-0408">Iron</keyword>